<dbReference type="CDD" id="cd00920">
    <property type="entry name" value="Cupredoxin"/>
    <property type="match status" value="1"/>
</dbReference>
<dbReference type="PANTHER" id="PTHR34883">
    <property type="entry name" value="SERINE-RICH PROTEIN, PUTATIVE-RELATED-RELATED"/>
    <property type="match status" value="1"/>
</dbReference>
<dbReference type="EMBL" id="KB908504">
    <property type="protein sequence ID" value="EOA89658.1"/>
    <property type="molecule type" value="Genomic_DNA"/>
</dbReference>
<gene>
    <name evidence="3" type="ORF">SETTUDRAFT_159251</name>
</gene>
<dbReference type="GeneID" id="19397913"/>
<dbReference type="PANTHER" id="PTHR34883:SF15">
    <property type="entry name" value="EXTRACELLULAR SERINE-RICH PROTEIN"/>
    <property type="match status" value="1"/>
</dbReference>
<dbReference type="SUPFAM" id="SSF49503">
    <property type="entry name" value="Cupredoxins"/>
    <property type="match status" value="1"/>
</dbReference>
<protein>
    <recommendedName>
        <fullName evidence="5">Extracellular serine-rich protein</fullName>
    </recommendedName>
</protein>
<dbReference type="InterPro" id="IPR008972">
    <property type="entry name" value="Cupredoxin"/>
</dbReference>
<reference evidence="3 4" key="1">
    <citation type="journal article" date="2012" name="PLoS Pathog.">
        <title>Diverse lifestyles and strategies of plant pathogenesis encoded in the genomes of eighteen Dothideomycetes fungi.</title>
        <authorList>
            <person name="Ohm R.A."/>
            <person name="Feau N."/>
            <person name="Henrissat B."/>
            <person name="Schoch C.L."/>
            <person name="Horwitz B.A."/>
            <person name="Barry K.W."/>
            <person name="Condon B.J."/>
            <person name="Copeland A.C."/>
            <person name="Dhillon B."/>
            <person name="Glaser F."/>
            <person name="Hesse C.N."/>
            <person name="Kosti I."/>
            <person name="LaButti K."/>
            <person name="Lindquist E.A."/>
            <person name="Lucas S."/>
            <person name="Salamov A.A."/>
            <person name="Bradshaw R.E."/>
            <person name="Ciuffetti L."/>
            <person name="Hamelin R.C."/>
            <person name="Kema G.H.J."/>
            <person name="Lawrence C."/>
            <person name="Scott J.A."/>
            <person name="Spatafora J.W."/>
            <person name="Turgeon B.G."/>
            <person name="de Wit P.J.G.M."/>
            <person name="Zhong S."/>
            <person name="Goodwin S.B."/>
            <person name="Grigoriev I.V."/>
        </authorList>
    </citation>
    <scope>NUCLEOTIDE SEQUENCE [LARGE SCALE GENOMIC DNA]</scope>
    <source>
        <strain evidence="4">28A</strain>
    </source>
</reference>
<name>R0K9K7_EXST2</name>
<dbReference type="STRING" id="671987.R0K9K7"/>
<dbReference type="Gene3D" id="2.60.40.420">
    <property type="entry name" value="Cupredoxins - blue copper proteins"/>
    <property type="match status" value="1"/>
</dbReference>
<feature type="region of interest" description="Disordered" evidence="1">
    <location>
        <begin position="162"/>
        <end position="182"/>
    </location>
</feature>
<keyword evidence="4" id="KW-1185">Reference proteome</keyword>
<dbReference type="Proteomes" id="UP000016935">
    <property type="component" value="Unassembled WGS sequence"/>
</dbReference>
<dbReference type="AlphaFoldDB" id="R0K9K7"/>
<evidence type="ECO:0000313" key="3">
    <source>
        <dbReference type="EMBL" id="EOA89658.1"/>
    </source>
</evidence>
<proteinExistence type="predicted"/>
<feature type="chain" id="PRO_5004343182" description="Extracellular serine-rich protein" evidence="2">
    <location>
        <begin position="23"/>
        <end position="182"/>
    </location>
</feature>
<dbReference type="eggNOG" id="ENOG502SQA8">
    <property type="taxonomic scope" value="Eukaryota"/>
</dbReference>
<dbReference type="InterPro" id="IPR052953">
    <property type="entry name" value="Ser-rich/MCO-related"/>
</dbReference>
<feature type="signal peptide" evidence="2">
    <location>
        <begin position="1"/>
        <end position="22"/>
    </location>
</feature>
<evidence type="ECO:0000256" key="1">
    <source>
        <dbReference type="SAM" id="MobiDB-lite"/>
    </source>
</evidence>
<dbReference type="OrthoDB" id="5415867at2759"/>
<accession>R0K9K7</accession>
<reference evidence="3 4" key="2">
    <citation type="journal article" date="2013" name="PLoS Genet.">
        <title>Comparative genome structure, secondary metabolite, and effector coding capacity across Cochliobolus pathogens.</title>
        <authorList>
            <person name="Condon B.J."/>
            <person name="Leng Y."/>
            <person name="Wu D."/>
            <person name="Bushley K.E."/>
            <person name="Ohm R.A."/>
            <person name="Otillar R."/>
            <person name="Martin J."/>
            <person name="Schackwitz W."/>
            <person name="Grimwood J."/>
            <person name="MohdZainudin N."/>
            <person name="Xue C."/>
            <person name="Wang R."/>
            <person name="Manning V.A."/>
            <person name="Dhillon B."/>
            <person name="Tu Z.J."/>
            <person name="Steffenson B.J."/>
            <person name="Salamov A."/>
            <person name="Sun H."/>
            <person name="Lowry S."/>
            <person name="LaButti K."/>
            <person name="Han J."/>
            <person name="Copeland A."/>
            <person name="Lindquist E."/>
            <person name="Barry K."/>
            <person name="Schmutz J."/>
            <person name="Baker S.E."/>
            <person name="Ciuffetti L.M."/>
            <person name="Grigoriev I.V."/>
            <person name="Zhong S."/>
            <person name="Turgeon B.G."/>
        </authorList>
    </citation>
    <scope>NUCLEOTIDE SEQUENCE [LARGE SCALE GENOMIC DNA]</scope>
    <source>
        <strain evidence="4">28A</strain>
    </source>
</reference>
<dbReference type="RefSeq" id="XP_008022624.1">
    <property type="nucleotide sequence ID" value="XM_008024433.1"/>
</dbReference>
<sequence length="182" mass="19652">MLSFSPSTILLAATSLLSLSSALTAGKVRSTGVTHRITAGSTTANNGLHFEPENVVAEIGDVLEFHFLPKAHTVVQSSFERPCEPLGGPTAVFSGFNFNTTEHEAPNVFRVVVKDKNPFWYYCSQTNGNHCQKGMSGVVNQNFDGDKTLARYKQMAVNTVTKQPSENPLKSQGGLIVPNVPL</sequence>
<organism evidence="3 4">
    <name type="scientific">Exserohilum turcicum (strain 28A)</name>
    <name type="common">Northern leaf blight fungus</name>
    <name type="synonym">Setosphaeria turcica</name>
    <dbReference type="NCBI Taxonomy" id="671987"/>
    <lineage>
        <taxon>Eukaryota</taxon>
        <taxon>Fungi</taxon>
        <taxon>Dikarya</taxon>
        <taxon>Ascomycota</taxon>
        <taxon>Pezizomycotina</taxon>
        <taxon>Dothideomycetes</taxon>
        <taxon>Pleosporomycetidae</taxon>
        <taxon>Pleosporales</taxon>
        <taxon>Pleosporineae</taxon>
        <taxon>Pleosporaceae</taxon>
        <taxon>Exserohilum</taxon>
    </lineage>
</organism>
<keyword evidence="2" id="KW-0732">Signal</keyword>
<evidence type="ECO:0000256" key="2">
    <source>
        <dbReference type="SAM" id="SignalP"/>
    </source>
</evidence>
<evidence type="ECO:0008006" key="5">
    <source>
        <dbReference type="Google" id="ProtNLM"/>
    </source>
</evidence>
<evidence type="ECO:0000313" key="4">
    <source>
        <dbReference type="Proteomes" id="UP000016935"/>
    </source>
</evidence>
<dbReference type="HOGENOM" id="CLU_053381_7_1_1"/>